<protein>
    <submittedName>
        <fullName evidence="1">Uncharacterized protein</fullName>
    </submittedName>
</protein>
<organism evidence="1 2">
    <name type="scientific">Scheffersomyces spartinae</name>
    <dbReference type="NCBI Taxonomy" id="45513"/>
    <lineage>
        <taxon>Eukaryota</taxon>
        <taxon>Fungi</taxon>
        <taxon>Dikarya</taxon>
        <taxon>Ascomycota</taxon>
        <taxon>Saccharomycotina</taxon>
        <taxon>Pichiomycetes</taxon>
        <taxon>Debaryomycetaceae</taxon>
        <taxon>Scheffersomyces</taxon>
    </lineage>
</organism>
<dbReference type="RefSeq" id="XP_043050437.1">
    <property type="nucleotide sequence ID" value="XM_043194686.1"/>
</dbReference>
<accession>A0A9P7VBX2</accession>
<dbReference type="GeneID" id="66117372"/>
<evidence type="ECO:0000313" key="1">
    <source>
        <dbReference type="EMBL" id="KAG7194890.1"/>
    </source>
</evidence>
<dbReference type="Proteomes" id="UP000790833">
    <property type="component" value="Unassembled WGS sequence"/>
</dbReference>
<proteinExistence type="predicted"/>
<dbReference type="AlphaFoldDB" id="A0A9P7VBX2"/>
<name>A0A9P7VBX2_9ASCO</name>
<dbReference type="EMBL" id="JAHMUF010000005">
    <property type="protein sequence ID" value="KAG7194890.1"/>
    <property type="molecule type" value="Genomic_DNA"/>
</dbReference>
<reference evidence="1" key="1">
    <citation type="submission" date="2021-03" db="EMBL/GenBank/DDBJ databases">
        <authorList>
            <person name="Palmer J.M."/>
        </authorList>
    </citation>
    <scope>NUCLEOTIDE SEQUENCE</scope>
    <source>
        <strain evidence="1">ARV_011</strain>
    </source>
</reference>
<gene>
    <name evidence="1" type="ORF">KQ657_003998</name>
</gene>
<dbReference type="OrthoDB" id="4014684at2759"/>
<keyword evidence="2" id="KW-1185">Reference proteome</keyword>
<sequence length="972" mass="110370">MNVLCRTNYFQHVLYDSDLFDADITNTHLDLILMLAVHDYKIMDEVVVIERQFSLLVERILSMTLLFDPEGSNYVVMSHIFQFLRVIASAKLHSDPCRSLVKQMVVTRNLPLLSDDSITSQWLQKVADNVITGLLLFDTEDSQVSCFLAEVVKFFVVLDCQLPLRQYIHDFIMEHNILESCKGVSRDNDSELYSATESLRYSLYYPIDIDSGKQIPTKEDTFEKVQVVLFDLYPSQAAGIIDIPSRYDTDRETLSSQLNSLLTKEELLKLVEALKLKSTVTTSCSTVILSNYIANYALPPNYAITQHIKQLWDPLSLSPQKKSLFPTAQYMTLDDYVSRGLENGIAMIMNGITRHLTQVFDRLGAGFKGKSKYFIPVKQCNEGFETGKSSTSSSALIEGSWVVILAWGKANKFSEYLWTSRYGVLSLQLAQISSVNKKIVSVDYHNNFTFPDDQFKHQQGLIVLSSALQTKLQFYLQFEHGLTEPLLVPDYFHDTFLGYEREVQKIQYKNIDYRLDKVYLIGCSLQPKKKRKDNDGQAQSINHSIEYSTEGGERIVKEIQIPGITTTNSSSFDDELLESCVNPGVTVIKSSISWDNVPQLISTLHVNYRVNFPEERQVIVVPDGTPLLMSEADVYQDVTGYSDWIRGQLKEIVDKHMQSVGCCLPEHMTFDNGIDQVLAAFDAYVEPKWESYMAAASAAKDHAYPFKSTITNTKEAKAHYLGLKGAFQELTRLRMYGKLNAQQLNRYLRDSYCRSVVIEESKLVELKHTDFDSVIIWGSRLDSFLMNYQLILTNKLLKRIILIDNDGSTDDGMYLRLISMGVKPFIIGAGQVKEPLSAGVIQEIIHLDALYNIKEVQMCAALYRYMAGDYDTLVIICSSPIHVQLIEQNYRDVKVLLYGDNLSQFDYVIWSSFGAYIPIELATKDVAAKAKKGFYVVSTSKGTYNNLPKLEVYPGAKGEPVKTMDQFIETHL</sequence>
<evidence type="ECO:0000313" key="2">
    <source>
        <dbReference type="Proteomes" id="UP000790833"/>
    </source>
</evidence>
<comment type="caution">
    <text evidence="1">The sequence shown here is derived from an EMBL/GenBank/DDBJ whole genome shotgun (WGS) entry which is preliminary data.</text>
</comment>